<keyword evidence="1" id="KW-0175">Coiled coil</keyword>
<feature type="compositionally biased region" description="Low complexity" evidence="2">
    <location>
        <begin position="487"/>
        <end position="509"/>
    </location>
</feature>
<proteinExistence type="predicted"/>
<name>A0A2S3H6Z1_9POAL</name>
<evidence type="ECO:0000313" key="3">
    <source>
        <dbReference type="EMBL" id="PAN16672.1"/>
    </source>
</evidence>
<feature type="region of interest" description="Disordered" evidence="2">
    <location>
        <begin position="694"/>
        <end position="777"/>
    </location>
</feature>
<feature type="compositionally biased region" description="Polar residues" evidence="2">
    <location>
        <begin position="42"/>
        <end position="51"/>
    </location>
</feature>
<feature type="coiled-coil region" evidence="1">
    <location>
        <begin position="635"/>
        <end position="691"/>
    </location>
</feature>
<evidence type="ECO:0000256" key="1">
    <source>
        <dbReference type="SAM" id="Coils"/>
    </source>
</evidence>
<reference evidence="3" key="1">
    <citation type="submission" date="2018-04" db="EMBL/GenBank/DDBJ databases">
        <title>WGS assembly of Panicum hallii.</title>
        <authorList>
            <person name="Lovell J."/>
            <person name="Jenkins J."/>
            <person name="Lowry D."/>
            <person name="Mamidi S."/>
            <person name="Sreedasyam A."/>
            <person name="Weng X."/>
            <person name="Barry K."/>
            <person name="Bonette J."/>
            <person name="Campitelli B."/>
            <person name="Daum C."/>
            <person name="Gordon S."/>
            <person name="Gould B."/>
            <person name="Lipzen A."/>
            <person name="Macqueen A."/>
            <person name="Palacio-Mejia J."/>
            <person name="Plott C."/>
            <person name="Shakirov E."/>
            <person name="Shu S."/>
            <person name="Yoshinaga Y."/>
            <person name="Zane M."/>
            <person name="Rokhsar D."/>
            <person name="Grimwood J."/>
            <person name="Schmutz J."/>
            <person name="Juenger T."/>
        </authorList>
    </citation>
    <scope>NUCLEOTIDE SEQUENCE [LARGE SCALE GENOMIC DNA]</scope>
    <source>
        <strain evidence="3">FIL2</strain>
    </source>
</reference>
<dbReference type="AlphaFoldDB" id="A0A2S3H6Z1"/>
<dbReference type="Proteomes" id="UP000243499">
    <property type="component" value="Chromosome 3"/>
</dbReference>
<protein>
    <submittedName>
        <fullName evidence="3">Uncharacterized protein</fullName>
    </submittedName>
</protein>
<feature type="compositionally biased region" description="Low complexity" evidence="2">
    <location>
        <begin position="757"/>
        <end position="777"/>
    </location>
</feature>
<dbReference type="EMBL" id="CM008048">
    <property type="protein sequence ID" value="PAN16672.1"/>
    <property type="molecule type" value="Genomic_DNA"/>
</dbReference>
<feature type="region of interest" description="Disordered" evidence="2">
    <location>
        <begin position="482"/>
        <end position="549"/>
    </location>
</feature>
<feature type="region of interest" description="Disordered" evidence="2">
    <location>
        <begin position="41"/>
        <end position="62"/>
    </location>
</feature>
<feature type="compositionally biased region" description="Polar residues" evidence="2">
    <location>
        <begin position="716"/>
        <end position="728"/>
    </location>
</feature>
<organism evidence="3">
    <name type="scientific">Panicum hallii</name>
    <dbReference type="NCBI Taxonomy" id="206008"/>
    <lineage>
        <taxon>Eukaryota</taxon>
        <taxon>Viridiplantae</taxon>
        <taxon>Streptophyta</taxon>
        <taxon>Embryophyta</taxon>
        <taxon>Tracheophyta</taxon>
        <taxon>Spermatophyta</taxon>
        <taxon>Magnoliopsida</taxon>
        <taxon>Liliopsida</taxon>
        <taxon>Poales</taxon>
        <taxon>Poaceae</taxon>
        <taxon>PACMAD clade</taxon>
        <taxon>Panicoideae</taxon>
        <taxon>Panicodae</taxon>
        <taxon>Paniceae</taxon>
        <taxon>Panicinae</taxon>
        <taxon>Panicum</taxon>
        <taxon>Panicum sect. Panicum</taxon>
    </lineage>
</organism>
<feature type="region of interest" description="Disordered" evidence="2">
    <location>
        <begin position="432"/>
        <end position="470"/>
    </location>
</feature>
<evidence type="ECO:0000256" key="2">
    <source>
        <dbReference type="SAM" id="MobiDB-lite"/>
    </source>
</evidence>
<gene>
    <name evidence="3" type="ORF">PAHAL_3G076200</name>
</gene>
<dbReference type="Gramene" id="PAN16672">
    <property type="protein sequence ID" value="PAN16672"/>
    <property type="gene ID" value="PAHAL_3G076200"/>
</dbReference>
<accession>A0A2S3H6Z1</accession>
<sequence length="777" mass="82507">MSDDEPYDADGDVGRFLHCPSPEAHLFPLSEPEGTLGVLVQNAPTTEQVQGNPAPPTLPAPDLGVQGPANEVQGQPAPDPGLQLPATEIQGYGHPAPQTQNVAADFGLQAPTTIYPDPEHYEAPIIDDAEHYDEAPIIDAEHHQTPVMDHQVAGMDVEQYQAMAMDVQPTHMVAPEMQQGYGFITDPTPMQGDNGVDAEHNEAPMILAAAEHYQAPTINAEDHQVQAMDVEPQYQAMAMDDVQPATHVLAGPEPQQAYGAFPEPWLAGESMYPPPSPSLLEKLQELAAMLDDIEAGGSGGAGGGAEADAPDAALCPAEEDVAFRPIVRGQLDCSRCRTVREVVTLNGPSKVHFMVHSAHPGTFQHGIVDRMYMGADGNFRTYVLLHHDLRGRMHEWVMNFIAMSVEKMKRHGVPVLQDTCALSDGAGACSDDTDDNHAHMDVEVDMPDNLPSATADDQAPTPEAAHQPSIPEGALPAVTQAQENTDAPSVAEAATAPEAASAEAAHQPSVTQAQKHADAPSEAAADQPPASQAERNAGAGESFPPFNWEGFQPEILESSHVEPYDPASGVNVLMYPSMQEQLRQDELRKKEGKKLSKMAVTDTPDYLNMNDDHCANAPNFSSAPFKRLCEKDPTYRLYKRRISGLIRKIRKLEQSATKVGTGGLFKIKQKMESFKHEKEELYDMIKRAMQENERRNGNGAGPSNLVAGPSNGAAGPSSNVAGSSNNDAGPSDVAAAASNEDAGGPSNVAAGSSNTDAGPSSAAAAAPSNVAGPSGTE</sequence>